<reference evidence="4 5" key="1">
    <citation type="submission" date="2022-02" db="EMBL/GenBank/DDBJ databases">
        <title>The genome sequence of Shewanella sp. 3B26.</title>
        <authorList>
            <person name="Du J."/>
        </authorList>
    </citation>
    <scope>NUCLEOTIDE SEQUENCE [LARGE SCALE GENOMIC DNA]</scope>
    <source>
        <strain evidence="4 5">3B26</strain>
    </source>
</reference>
<dbReference type="Pfam" id="PF00583">
    <property type="entry name" value="Acetyltransf_1"/>
    <property type="match status" value="1"/>
</dbReference>
<evidence type="ECO:0000256" key="2">
    <source>
        <dbReference type="ARBA" id="ARBA00023315"/>
    </source>
</evidence>
<dbReference type="GO" id="GO:0016747">
    <property type="term" value="F:acyltransferase activity, transferring groups other than amino-acyl groups"/>
    <property type="evidence" value="ECO:0007669"/>
    <property type="project" value="InterPro"/>
</dbReference>
<evidence type="ECO:0000259" key="3">
    <source>
        <dbReference type="PROSITE" id="PS51186"/>
    </source>
</evidence>
<dbReference type="PANTHER" id="PTHR43877:SF5">
    <property type="entry name" value="BLL8307 PROTEIN"/>
    <property type="match status" value="1"/>
</dbReference>
<gene>
    <name evidence="4" type="ORF">MJ923_04230</name>
</gene>
<protein>
    <submittedName>
        <fullName evidence="4">GNAT family N-acetyltransferase</fullName>
    </submittedName>
</protein>
<dbReference type="PROSITE" id="PS51186">
    <property type="entry name" value="GNAT"/>
    <property type="match status" value="1"/>
</dbReference>
<dbReference type="Gene3D" id="3.40.630.30">
    <property type="match status" value="1"/>
</dbReference>
<comment type="caution">
    <text evidence="4">The sequence shown here is derived from an EMBL/GenBank/DDBJ whole genome shotgun (WGS) entry which is preliminary data.</text>
</comment>
<keyword evidence="1" id="KW-0808">Transferase</keyword>
<dbReference type="CDD" id="cd04301">
    <property type="entry name" value="NAT_SF"/>
    <property type="match status" value="1"/>
</dbReference>
<dbReference type="EMBL" id="JAKUDL010000001">
    <property type="protein sequence ID" value="MCH4293510.1"/>
    <property type="molecule type" value="Genomic_DNA"/>
</dbReference>
<dbReference type="PANTHER" id="PTHR43877">
    <property type="entry name" value="AMINOALKYLPHOSPHONATE N-ACETYLTRANSFERASE-RELATED-RELATED"/>
    <property type="match status" value="1"/>
</dbReference>
<accession>A0AAJ1F9U5</accession>
<dbReference type="InterPro" id="IPR000182">
    <property type="entry name" value="GNAT_dom"/>
</dbReference>
<evidence type="ECO:0000256" key="1">
    <source>
        <dbReference type="ARBA" id="ARBA00022679"/>
    </source>
</evidence>
<dbReference type="SUPFAM" id="SSF55729">
    <property type="entry name" value="Acyl-CoA N-acyltransferases (Nat)"/>
    <property type="match status" value="1"/>
</dbReference>
<name>A0AAJ1F9U5_9GAMM</name>
<dbReference type="InterPro" id="IPR016181">
    <property type="entry name" value="Acyl_CoA_acyltransferase"/>
</dbReference>
<keyword evidence="5" id="KW-1185">Reference proteome</keyword>
<sequence>MNIKLDDLSHPAVARLLHEHLEDMYDNSPADSVHALDLARLKQGDIRFYTLWQGNTLAACGAVKQVDFHSGEIKSMRATRALRGRGFGHAMLMHLEQESRRLGFKRLYLETGTADYFLPAQRLYLAHGFEVCAPFGHYREDPHSLFMTKAL</sequence>
<dbReference type="RefSeq" id="WP_240590024.1">
    <property type="nucleotide sequence ID" value="NZ_JAKUDL010000001.1"/>
</dbReference>
<evidence type="ECO:0000313" key="5">
    <source>
        <dbReference type="Proteomes" id="UP001297581"/>
    </source>
</evidence>
<dbReference type="InterPro" id="IPR050832">
    <property type="entry name" value="Bact_Acetyltransf"/>
</dbReference>
<dbReference type="Proteomes" id="UP001297581">
    <property type="component" value="Unassembled WGS sequence"/>
</dbReference>
<proteinExistence type="predicted"/>
<feature type="domain" description="N-acetyltransferase" evidence="3">
    <location>
        <begin position="3"/>
        <end position="151"/>
    </location>
</feature>
<dbReference type="AlphaFoldDB" id="A0AAJ1F9U5"/>
<keyword evidence="2" id="KW-0012">Acyltransferase</keyword>
<organism evidence="4 5">
    <name type="scientific">Shewanella zhuhaiensis</name>
    <dbReference type="NCBI Taxonomy" id="2919576"/>
    <lineage>
        <taxon>Bacteria</taxon>
        <taxon>Pseudomonadati</taxon>
        <taxon>Pseudomonadota</taxon>
        <taxon>Gammaproteobacteria</taxon>
        <taxon>Alteromonadales</taxon>
        <taxon>Shewanellaceae</taxon>
        <taxon>Shewanella</taxon>
    </lineage>
</organism>
<evidence type="ECO:0000313" key="4">
    <source>
        <dbReference type="EMBL" id="MCH4293510.1"/>
    </source>
</evidence>